<name>A0A4U1IP84_9BACT</name>
<dbReference type="OrthoDB" id="9342717at2"/>
<sequence length="398" mass="43942">MADARTHLGDAHNFGRRVTRRDGRILKPRTVFWEWLLLAAESPLRRFLTETVEREGLGADVFGFLPDLTFSSPRARDGGEVEAVTLSPLPAPSSAAQKRELARIVGRSLALWSFLGVADLHWENLVLGVDGRGRVVFTPLDVEMILADLSLPTETKLLPDADPEVAAICRHAAGVRRALPYLGKPVDPADLVAMASAYQSTLVFLERHARAIAGVFAGLPELGEMPIRVCLRGTEEYVRARPASLWPPLLDAEKEQLARGDIPYFFQLYGRRGIHWFGNQELTRIETLPLEGDVPQLDPVLQVSRGFRSPTRTKLREDGLFTLLGAFDHGSFAGKHEADGLAVTFKKRALVVNLPDGEELESRRNLSTFVGSVYSPCRCGEVLSVFVPEVTVCEATTR</sequence>
<evidence type="ECO:0008006" key="3">
    <source>
        <dbReference type="Google" id="ProtNLM"/>
    </source>
</evidence>
<dbReference type="EMBL" id="SSMQ01000091">
    <property type="protein sequence ID" value="TKC95862.1"/>
    <property type="molecule type" value="Genomic_DNA"/>
</dbReference>
<gene>
    <name evidence="1" type="ORF">E8A74_46030</name>
</gene>
<evidence type="ECO:0000313" key="1">
    <source>
        <dbReference type="EMBL" id="TKC95862.1"/>
    </source>
</evidence>
<comment type="caution">
    <text evidence="1">The sequence shown here is derived from an EMBL/GenBank/DDBJ whole genome shotgun (WGS) entry which is preliminary data.</text>
</comment>
<keyword evidence="2" id="KW-1185">Reference proteome</keyword>
<evidence type="ECO:0000313" key="2">
    <source>
        <dbReference type="Proteomes" id="UP000309215"/>
    </source>
</evidence>
<dbReference type="AlphaFoldDB" id="A0A4U1IP84"/>
<dbReference type="RefSeq" id="WP_136935539.1">
    <property type="nucleotide sequence ID" value="NZ_SSMQ01000091.1"/>
</dbReference>
<accession>A0A4U1IP84</accession>
<reference evidence="1 2" key="1">
    <citation type="submission" date="2019-04" db="EMBL/GenBank/DDBJ databases">
        <authorList>
            <person name="Li Y."/>
            <person name="Wang J."/>
        </authorList>
    </citation>
    <scope>NUCLEOTIDE SEQUENCE [LARGE SCALE GENOMIC DNA]</scope>
    <source>
        <strain evidence="1 2">DSM 14668</strain>
    </source>
</reference>
<proteinExistence type="predicted"/>
<dbReference type="Proteomes" id="UP000309215">
    <property type="component" value="Unassembled WGS sequence"/>
</dbReference>
<protein>
    <recommendedName>
        <fullName evidence="3">DUF4135 domain-containing protein</fullName>
    </recommendedName>
</protein>
<organism evidence="1 2">
    <name type="scientific">Polyangium fumosum</name>
    <dbReference type="NCBI Taxonomy" id="889272"/>
    <lineage>
        <taxon>Bacteria</taxon>
        <taxon>Pseudomonadati</taxon>
        <taxon>Myxococcota</taxon>
        <taxon>Polyangia</taxon>
        <taxon>Polyangiales</taxon>
        <taxon>Polyangiaceae</taxon>
        <taxon>Polyangium</taxon>
    </lineage>
</organism>